<keyword evidence="2 7" id="KW-0813">Transport</keyword>
<dbReference type="InterPro" id="IPR020003">
    <property type="entry name" value="ATPase_a/bsu_AS"/>
</dbReference>
<feature type="domain" description="ATP synthase A/B type C-terminal" evidence="11">
    <location>
        <begin position="464"/>
        <end position="565"/>
    </location>
</feature>
<sequence length="613" mass="68246">MNDSGYNLRKAQKCKGSSVGGVGKIASVGMVNGPVVRGDSVEGFKVREMVMVGKKKLLAEVISIEGEHAVIQVYEETEGLKTGEEIVPTGKPLSLKLGPGMIGNIFDGIQRPLERMEEISGGFISEGIGLISIDPDKEWDVEIEVSKGDILKGGQIYATVQETSLIQHRLMVPPKVSGEVVEVRESGKYKLEDEVVILRDDSGAEHELRLYQEWAVRDPRPVESRMTISKPLVTGQRVLDIFFPLGKGGTAALPGGFGTGKTMTQHQLAKWSDADIIVYIGCGERGNEMTEVLEDFPKLIDPKSGKPLMERTILIANTSNMPVAAREASIYTGITMAEYYRDMGYHVAIMADSTSRWAEALREISGRLEEMPAEEGYPAYLPSRLAQFYERAGYVSSLCKKEGSVTVIGAVSPPGGDFSEPVTENTKRFVNAFLALDRNLAYARHYPAINYLNSYSGYIKMLSDWMKDNVSDNIIDLRAKFLDILHEEKKLMEIVELVGEDVLPDGQRLTIEISRLIKNGFLQQNALHKEDTYVPLEKQYLMLQTIDILYERAKKAVKSGIAISQVRNDAIFSSVVKMKYNIPNDDFSGFKKLKEDIDAFYDGLEKKYEEYAK</sequence>
<keyword evidence="7" id="KW-0066">ATP synthesis</keyword>
<dbReference type="InterPro" id="IPR004100">
    <property type="entry name" value="ATPase_F1/V1/A1_a/bsu_N"/>
</dbReference>
<proteinExistence type="inferred from homology"/>
<evidence type="ECO:0000256" key="2">
    <source>
        <dbReference type="ARBA" id="ARBA00022448"/>
    </source>
</evidence>
<evidence type="ECO:0000313" key="13">
    <source>
        <dbReference type="Proteomes" id="UP000027946"/>
    </source>
</evidence>
<evidence type="ECO:0000313" key="12">
    <source>
        <dbReference type="EMBL" id="KDR94782.1"/>
    </source>
</evidence>
<dbReference type="InterPro" id="IPR022878">
    <property type="entry name" value="V-ATPase_asu"/>
</dbReference>
<keyword evidence="7" id="KW-0375">Hydrogen ion transport</keyword>
<keyword evidence="5 7" id="KW-1278">Translocase</keyword>
<feature type="domain" description="ATPase F1/V1/A1 complex alpha/beta subunit N-terminal" evidence="9">
    <location>
        <begin position="30"/>
        <end position="90"/>
    </location>
</feature>
<dbReference type="CDD" id="cd18111">
    <property type="entry name" value="ATP-synt_V_A-type_alpha_C"/>
    <property type="match status" value="1"/>
</dbReference>
<reference evidence="12 13" key="1">
    <citation type="submission" date="2014-03" db="EMBL/GenBank/DDBJ databases">
        <title>Genome sequence of Clostridium litorale W6, DSM 5388.</title>
        <authorList>
            <person name="Poehlein A."/>
            <person name="Jagirdar A."/>
            <person name="Khonsari B."/>
            <person name="Chibani C.M."/>
            <person name="Gutierrez Gutierrez D.A."/>
            <person name="Davydova E."/>
            <person name="Alghaithi H.S."/>
            <person name="Nair K.P."/>
            <person name="Dhamotharan K."/>
            <person name="Chandran L."/>
            <person name="G W."/>
            <person name="Daniel R."/>
        </authorList>
    </citation>
    <scope>NUCLEOTIDE SEQUENCE [LARGE SCALE GENOMIC DNA]</scope>
    <source>
        <strain evidence="12 13">W6</strain>
    </source>
</reference>
<dbReference type="HAMAP" id="MF_00309">
    <property type="entry name" value="ATP_synth_A_arch"/>
    <property type="match status" value="1"/>
</dbReference>
<evidence type="ECO:0000259" key="10">
    <source>
        <dbReference type="Pfam" id="PF16886"/>
    </source>
</evidence>
<dbReference type="InterPro" id="IPR024034">
    <property type="entry name" value="ATPase_F1/V1_b/a_C"/>
</dbReference>
<evidence type="ECO:0000256" key="5">
    <source>
        <dbReference type="ARBA" id="ARBA00022967"/>
    </source>
</evidence>
<dbReference type="SUPFAM" id="SSF47917">
    <property type="entry name" value="C-terminal domain of alpha and beta subunits of F1 ATP synthase"/>
    <property type="match status" value="1"/>
</dbReference>
<keyword evidence="4 7" id="KW-0067">ATP-binding</keyword>
<dbReference type="SUPFAM" id="SSF50615">
    <property type="entry name" value="N-terminal domain of alpha and beta subunits of F1 ATP synthase"/>
    <property type="match status" value="1"/>
</dbReference>
<dbReference type="InterPro" id="IPR036121">
    <property type="entry name" value="ATPase_F1/V1/A1_a/bsu_N_sf"/>
</dbReference>
<dbReference type="EC" id="7.1.2.2" evidence="7"/>
<dbReference type="PANTHER" id="PTHR43607:SF1">
    <property type="entry name" value="H(+)-TRANSPORTING TWO-SECTOR ATPASE"/>
    <property type="match status" value="1"/>
</dbReference>
<dbReference type="GO" id="GO:0005524">
    <property type="term" value="F:ATP binding"/>
    <property type="evidence" value="ECO:0007669"/>
    <property type="project" value="UniProtKB-UniRule"/>
</dbReference>
<evidence type="ECO:0000256" key="3">
    <source>
        <dbReference type="ARBA" id="ARBA00022741"/>
    </source>
</evidence>
<comment type="catalytic activity">
    <reaction evidence="7">
        <text>ATP + H2O + 4 H(+)(in) = ADP + phosphate + 5 H(+)(out)</text>
        <dbReference type="Rhea" id="RHEA:57720"/>
        <dbReference type="ChEBI" id="CHEBI:15377"/>
        <dbReference type="ChEBI" id="CHEBI:15378"/>
        <dbReference type="ChEBI" id="CHEBI:30616"/>
        <dbReference type="ChEBI" id="CHEBI:43474"/>
        <dbReference type="ChEBI" id="CHEBI:456216"/>
        <dbReference type="EC" id="7.1.2.2"/>
    </reaction>
</comment>
<dbReference type="InterPro" id="IPR023366">
    <property type="entry name" value="ATP_synth_asu-like_sf"/>
</dbReference>
<feature type="domain" description="ATPsynthase alpha/beta subunit barrel-sandwich" evidence="10">
    <location>
        <begin position="132"/>
        <end position="217"/>
    </location>
</feature>
<dbReference type="Gene3D" id="3.40.50.300">
    <property type="entry name" value="P-loop containing nucleotide triphosphate hydrolases"/>
    <property type="match status" value="1"/>
</dbReference>
<dbReference type="GO" id="GO:0016787">
    <property type="term" value="F:hydrolase activity"/>
    <property type="evidence" value="ECO:0007669"/>
    <property type="project" value="UniProtKB-KW"/>
</dbReference>
<dbReference type="STRING" id="1121324.CLIT_13c01040"/>
<dbReference type="Pfam" id="PF02874">
    <property type="entry name" value="ATP-synt_ab_N"/>
    <property type="match status" value="1"/>
</dbReference>
<dbReference type="InterPro" id="IPR055190">
    <property type="entry name" value="ATP-synt_VA_C"/>
</dbReference>
<comment type="similarity">
    <text evidence="1 7">Belongs to the ATPase alpha/beta chains family.</text>
</comment>
<evidence type="ECO:0000259" key="11">
    <source>
        <dbReference type="Pfam" id="PF22919"/>
    </source>
</evidence>
<dbReference type="GO" id="GO:0042777">
    <property type="term" value="P:proton motive force-driven plasma membrane ATP synthesis"/>
    <property type="evidence" value="ECO:0007669"/>
    <property type="project" value="UniProtKB-UniRule"/>
</dbReference>
<dbReference type="AlphaFoldDB" id="A0A069RKM3"/>
<protein>
    <recommendedName>
        <fullName evidence="7">V-type ATP synthase alpha chain</fullName>
        <ecNumber evidence="7">7.1.2.2</ecNumber>
    </recommendedName>
    <alternativeName>
        <fullName evidence="7">V-ATPase subunit A</fullName>
    </alternativeName>
</protein>
<comment type="caution">
    <text evidence="12">The sequence shown here is derived from an EMBL/GenBank/DDBJ whole genome shotgun (WGS) entry which is preliminary data.</text>
</comment>
<dbReference type="PANTHER" id="PTHR43607">
    <property type="entry name" value="V-TYPE PROTON ATPASE CATALYTIC SUBUNIT A"/>
    <property type="match status" value="1"/>
</dbReference>
<dbReference type="GO" id="GO:0045259">
    <property type="term" value="C:proton-transporting ATP synthase complex"/>
    <property type="evidence" value="ECO:0007669"/>
    <property type="project" value="UniProtKB-ARBA"/>
</dbReference>
<dbReference type="Pfam" id="PF16886">
    <property type="entry name" value="ATP-synt_ab_Xtn"/>
    <property type="match status" value="1"/>
</dbReference>
<gene>
    <name evidence="12" type="primary">atpA2</name>
    <name evidence="7" type="synonym">atpA</name>
    <name evidence="12" type="ORF">CLIT_13c01040</name>
</gene>
<dbReference type="eggNOG" id="COG1155">
    <property type="taxonomic scope" value="Bacteria"/>
</dbReference>
<evidence type="ECO:0000259" key="9">
    <source>
        <dbReference type="Pfam" id="PF02874"/>
    </source>
</evidence>
<dbReference type="PROSITE" id="PS00152">
    <property type="entry name" value="ATPASE_ALPHA_BETA"/>
    <property type="match status" value="1"/>
</dbReference>
<dbReference type="SUPFAM" id="SSF52540">
    <property type="entry name" value="P-loop containing nucleoside triphosphate hydrolases"/>
    <property type="match status" value="1"/>
</dbReference>
<feature type="binding site" evidence="7">
    <location>
        <begin position="255"/>
        <end position="262"/>
    </location>
    <ligand>
        <name>ATP</name>
        <dbReference type="ChEBI" id="CHEBI:30616"/>
    </ligand>
</feature>
<evidence type="ECO:0000256" key="7">
    <source>
        <dbReference type="HAMAP-Rule" id="MF_00309"/>
    </source>
</evidence>
<feature type="domain" description="ATPase F1/V1/A1 complex alpha/beta subunit nucleotide-binding" evidence="8">
    <location>
        <begin position="235"/>
        <end position="456"/>
    </location>
</feature>
<dbReference type="InterPro" id="IPR000194">
    <property type="entry name" value="ATPase_F1/V1/A1_a/bsu_nucl-bd"/>
</dbReference>
<keyword evidence="6 7" id="KW-0406">Ion transport</keyword>
<dbReference type="NCBIfam" id="NF003220">
    <property type="entry name" value="PRK04192.1"/>
    <property type="match status" value="1"/>
</dbReference>
<evidence type="ECO:0000256" key="4">
    <source>
        <dbReference type="ARBA" id="ARBA00022840"/>
    </source>
</evidence>
<dbReference type="InterPro" id="IPR031686">
    <property type="entry name" value="ATP-synth_a_Xtn"/>
</dbReference>
<keyword evidence="3 7" id="KW-0547">Nucleotide-binding</keyword>
<evidence type="ECO:0000259" key="8">
    <source>
        <dbReference type="Pfam" id="PF00006"/>
    </source>
</evidence>
<dbReference type="Gene3D" id="2.40.30.20">
    <property type="match status" value="1"/>
</dbReference>
<dbReference type="Gene3D" id="1.10.1140.10">
    <property type="entry name" value="Bovine Mitochondrial F1-atpase, Atp Synthase Beta Chain, Chain D, domain 3"/>
    <property type="match status" value="1"/>
</dbReference>
<dbReference type="InterPro" id="IPR027417">
    <property type="entry name" value="P-loop_NTPase"/>
</dbReference>
<dbReference type="Proteomes" id="UP000027946">
    <property type="component" value="Unassembled WGS sequence"/>
</dbReference>
<keyword evidence="13" id="KW-1185">Reference proteome</keyword>
<dbReference type="EMBL" id="JJMM01000013">
    <property type="protein sequence ID" value="KDR94782.1"/>
    <property type="molecule type" value="Genomic_DNA"/>
</dbReference>
<dbReference type="Gene3D" id="2.40.50.100">
    <property type="match status" value="1"/>
</dbReference>
<dbReference type="CDD" id="cd01134">
    <property type="entry name" value="V_A-ATPase_A"/>
    <property type="match status" value="1"/>
</dbReference>
<dbReference type="GO" id="GO:0046933">
    <property type="term" value="F:proton-transporting ATP synthase activity, rotational mechanism"/>
    <property type="evidence" value="ECO:0007669"/>
    <property type="project" value="UniProtKB-UniRule"/>
</dbReference>
<accession>A0A069RKM3</accession>
<dbReference type="Pfam" id="PF00006">
    <property type="entry name" value="ATP-synt_ab"/>
    <property type="match status" value="1"/>
</dbReference>
<name>A0A069RKM3_PEPLI</name>
<dbReference type="Pfam" id="PF22919">
    <property type="entry name" value="ATP-synt_VA_C"/>
    <property type="match status" value="1"/>
</dbReference>
<organism evidence="12 13">
    <name type="scientific">Peptoclostridium litorale DSM 5388</name>
    <dbReference type="NCBI Taxonomy" id="1121324"/>
    <lineage>
        <taxon>Bacteria</taxon>
        <taxon>Bacillati</taxon>
        <taxon>Bacillota</taxon>
        <taxon>Clostridia</taxon>
        <taxon>Peptostreptococcales</taxon>
        <taxon>Peptoclostridiaceae</taxon>
        <taxon>Peptoclostridium</taxon>
    </lineage>
</organism>
<comment type="function">
    <text evidence="7">Produces ATP from ADP in the presence of a proton gradient across the membrane. The V-type alpha chain is a catalytic subunit.</text>
</comment>
<dbReference type="GO" id="GO:0046961">
    <property type="term" value="F:proton-transporting ATPase activity, rotational mechanism"/>
    <property type="evidence" value="ECO:0007669"/>
    <property type="project" value="InterPro"/>
</dbReference>
<evidence type="ECO:0000256" key="1">
    <source>
        <dbReference type="ARBA" id="ARBA00008936"/>
    </source>
</evidence>
<keyword evidence="12" id="KW-0378">Hydrolase</keyword>
<evidence type="ECO:0000256" key="6">
    <source>
        <dbReference type="ARBA" id="ARBA00023065"/>
    </source>
</evidence>